<name>A0ACC1RRF7_9APHY</name>
<evidence type="ECO:0000313" key="2">
    <source>
        <dbReference type="Proteomes" id="UP001148662"/>
    </source>
</evidence>
<protein>
    <submittedName>
        <fullName evidence="1">Uncharacterized protein</fullName>
    </submittedName>
</protein>
<sequence length="664" mass="73845">MAIQTSGQGKNGQSVDVQSQLMQSRRRNRHPGQVPYPVQYDGKQATYDDWNYMFCKKVFGNPSMHNFATPPSKVLDLGCGTGLWVLDAAQQWTTSHFVGFDRLRIQPDLSRMSHGISDATRRIRWVHGNLLEPLPFAPETFDFVRISGIGLGVPEDEWQDLFQELARIMKPDAILEIMEDDLLFPCGNVAKPKDVRPVVPNQSPSEPASPPPTKSPKASHTSLPFPGSKSPTSHLHKSPARRPKPLEKESSSSTVGSNTSSSSILSSSAGSSSMTAPSLLASMEPEEIDFELVLDPRDHSKLKRAWDDMLEKRFLSSKLLAILPFYLSAEFMDVQIRTAVNVPLPPNTIYVPDDETSASASPTLFPTRQRSNTLQSISSVLEQSVTSTQEPPDPAELLAADCASNYRERSRSVTTSSWASMHLARTVNILQGCKEAIWDEYSKFGCPFVTQQSLNVTRAEFQAAWTDWERDMRNRMGMRANIPRFASWTALFSGDDPEWKAWRARKATWDVKDADAGVLASPKDELSMADATKPEETKEVPKETPRSTAEADFTKYKTAADIVSSTMKKLVELSVEGAKILDICIEGDKLIEQGTGAVYNKAVKGVKVPKGASRLMYYYAPALTQHTIFAIHRAHREKSRKFKYARLTVGGWRCQALRSLPACP</sequence>
<reference evidence="1" key="1">
    <citation type="submission" date="2022-07" db="EMBL/GenBank/DDBJ databases">
        <title>Genome Sequence of Phlebia brevispora.</title>
        <authorList>
            <person name="Buettner E."/>
        </authorList>
    </citation>
    <scope>NUCLEOTIDE SEQUENCE</scope>
    <source>
        <strain evidence="1">MPL23</strain>
    </source>
</reference>
<gene>
    <name evidence="1" type="ORF">NM688_g8574</name>
</gene>
<organism evidence="1 2">
    <name type="scientific">Phlebia brevispora</name>
    <dbReference type="NCBI Taxonomy" id="194682"/>
    <lineage>
        <taxon>Eukaryota</taxon>
        <taxon>Fungi</taxon>
        <taxon>Dikarya</taxon>
        <taxon>Basidiomycota</taxon>
        <taxon>Agaricomycotina</taxon>
        <taxon>Agaricomycetes</taxon>
        <taxon>Polyporales</taxon>
        <taxon>Meruliaceae</taxon>
        <taxon>Phlebia</taxon>
    </lineage>
</organism>
<dbReference type="Proteomes" id="UP001148662">
    <property type="component" value="Unassembled WGS sequence"/>
</dbReference>
<evidence type="ECO:0000313" key="1">
    <source>
        <dbReference type="EMBL" id="KAJ3524381.1"/>
    </source>
</evidence>
<comment type="caution">
    <text evidence="1">The sequence shown here is derived from an EMBL/GenBank/DDBJ whole genome shotgun (WGS) entry which is preliminary data.</text>
</comment>
<accession>A0ACC1RRF7</accession>
<keyword evidence="2" id="KW-1185">Reference proteome</keyword>
<proteinExistence type="predicted"/>
<dbReference type="EMBL" id="JANHOG010002346">
    <property type="protein sequence ID" value="KAJ3524381.1"/>
    <property type="molecule type" value="Genomic_DNA"/>
</dbReference>